<keyword evidence="1" id="KW-0560">Oxidoreductase</keyword>
<dbReference type="InterPro" id="IPR050463">
    <property type="entry name" value="Gfo/Idh/MocA_oxidrdct_glycsds"/>
</dbReference>
<evidence type="ECO:0000259" key="2">
    <source>
        <dbReference type="Pfam" id="PF01408"/>
    </source>
</evidence>
<dbReference type="Gene3D" id="3.40.50.720">
    <property type="entry name" value="NAD(P)-binding Rossmann-like Domain"/>
    <property type="match status" value="1"/>
</dbReference>
<reference evidence="3" key="1">
    <citation type="submission" date="2023-03" db="EMBL/GenBank/DDBJ databases">
        <authorList>
            <person name="Steffen K."/>
            <person name="Cardenas P."/>
        </authorList>
    </citation>
    <scope>NUCLEOTIDE SEQUENCE</scope>
</reference>
<dbReference type="SUPFAM" id="SSF55347">
    <property type="entry name" value="Glyceraldehyde-3-phosphate dehydrogenase-like, C-terminal domain"/>
    <property type="match status" value="1"/>
</dbReference>
<dbReference type="AlphaFoldDB" id="A0AA35T0H4"/>
<evidence type="ECO:0000313" key="3">
    <source>
        <dbReference type="EMBL" id="CAI8039515.1"/>
    </source>
</evidence>
<dbReference type="PANTHER" id="PTHR43818">
    <property type="entry name" value="BCDNA.GH03377"/>
    <property type="match status" value="1"/>
</dbReference>
<dbReference type="PANTHER" id="PTHR43818:SF11">
    <property type="entry name" value="BCDNA.GH03377"/>
    <property type="match status" value="1"/>
</dbReference>
<accession>A0AA35T0H4</accession>
<dbReference type="Gene3D" id="3.30.360.10">
    <property type="entry name" value="Dihydrodipicolinate Reductase, domain 2"/>
    <property type="match status" value="1"/>
</dbReference>
<evidence type="ECO:0000313" key="4">
    <source>
        <dbReference type="Proteomes" id="UP001174909"/>
    </source>
</evidence>
<evidence type="ECO:0000256" key="1">
    <source>
        <dbReference type="ARBA" id="ARBA00023002"/>
    </source>
</evidence>
<proteinExistence type="predicted"/>
<sequence length="344" mass="39221">MAMYRTAIVGGRRGVHHARCYTGIENMKVIAICEIDEERLKEAVEELNVPGYTDYVEMLEKEKPDIVHAVTEPTVPRHIWVEPAAEAGVKALVIEKPLALRPSEAEALAAAHEKTGLKIIVNHQRRYLPFAEKLLEFFADDSLGDIHFIRACTEGDITDMDTHLMDVVLFALKDIPFTHVWGAVEGAEIYDVPHRQCPEDLMAIYTFENGARVFFESARTAFGTIDFPGSNPRCNLDFWGTKGRMWWRENGSWGYQFDGMAQHFVEKTHFGEDDKFGQRAFTEAIAAWLDDENQPHRNRLEYAMLGFDLIMAAYRSALIGERIAWPPKLSDEEWVELKNRVTGT</sequence>
<dbReference type="Proteomes" id="UP001174909">
    <property type="component" value="Unassembled WGS sequence"/>
</dbReference>
<dbReference type="GO" id="GO:0000166">
    <property type="term" value="F:nucleotide binding"/>
    <property type="evidence" value="ECO:0007669"/>
    <property type="project" value="InterPro"/>
</dbReference>
<comment type="caution">
    <text evidence="3">The sequence shown here is derived from an EMBL/GenBank/DDBJ whole genome shotgun (WGS) entry which is preliminary data.</text>
</comment>
<dbReference type="InterPro" id="IPR000683">
    <property type="entry name" value="Gfo/Idh/MocA-like_OxRdtase_N"/>
</dbReference>
<name>A0AA35T0H4_GEOBA</name>
<dbReference type="SUPFAM" id="SSF51735">
    <property type="entry name" value="NAD(P)-binding Rossmann-fold domains"/>
    <property type="match status" value="1"/>
</dbReference>
<dbReference type="Pfam" id="PF01408">
    <property type="entry name" value="GFO_IDH_MocA"/>
    <property type="match status" value="1"/>
</dbReference>
<protein>
    <submittedName>
        <fullName evidence="3">UDP-N-acetylglucosamine 3-dehydrogenase</fullName>
    </submittedName>
</protein>
<dbReference type="EMBL" id="CASHTH010003044">
    <property type="protein sequence ID" value="CAI8039515.1"/>
    <property type="molecule type" value="Genomic_DNA"/>
</dbReference>
<keyword evidence="4" id="KW-1185">Reference proteome</keyword>
<dbReference type="InterPro" id="IPR036291">
    <property type="entry name" value="NAD(P)-bd_dom_sf"/>
</dbReference>
<gene>
    <name evidence="3" type="ORF">GBAR_LOCUS21979</name>
</gene>
<feature type="domain" description="Gfo/Idh/MocA-like oxidoreductase N-terminal" evidence="2">
    <location>
        <begin position="5"/>
        <end position="123"/>
    </location>
</feature>
<dbReference type="GO" id="GO:0016491">
    <property type="term" value="F:oxidoreductase activity"/>
    <property type="evidence" value="ECO:0007669"/>
    <property type="project" value="UniProtKB-KW"/>
</dbReference>
<organism evidence="3 4">
    <name type="scientific">Geodia barretti</name>
    <name type="common">Barrett's horny sponge</name>
    <dbReference type="NCBI Taxonomy" id="519541"/>
    <lineage>
        <taxon>Eukaryota</taxon>
        <taxon>Metazoa</taxon>
        <taxon>Porifera</taxon>
        <taxon>Demospongiae</taxon>
        <taxon>Heteroscleromorpha</taxon>
        <taxon>Tetractinellida</taxon>
        <taxon>Astrophorina</taxon>
        <taxon>Geodiidae</taxon>
        <taxon>Geodia</taxon>
    </lineage>
</organism>